<evidence type="ECO:0000313" key="1">
    <source>
        <dbReference type="EMBL" id="KAF2542709.1"/>
    </source>
</evidence>
<sequence length="96" mass="10443">MKLLSFSSAMFQTPSSSNSISEVDGFSTDNHKDVLRGIAAALRELKVCMAPEVARGEEQSPLSELNEMMIGSSLLLELNERGRVVPSAGFRDVAFH</sequence>
<comment type="caution">
    <text evidence="1">The sequence shown here is derived from an EMBL/GenBank/DDBJ whole genome shotgun (WGS) entry which is preliminary data.</text>
</comment>
<accession>A0A8S9GBD4</accession>
<gene>
    <name evidence="1" type="ORF">F2Q68_00029658</name>
</gene>
<evidence type="ECO:0000313" key="2">
    <source>
        <dbReference type="Proteomes" id="UP000712281"/>
    </source>
</evidence>
<proteinExistence type="predicted"/>
<dbReference type="EMBL" id="QGKW02002005">
    <property type="protein sequence ID" value="KAF2542709.1"/>
    <property type="molecule type" value="Genomic_DNA"/>
</dbReference>
<protein>
    <submittedName>
        <fullName evidence="1">Uncharacterized protein</fullName>
    </submittedName>
</protein>
<dbReference type="Proteomes" id="UP000712281">
    <property type="component" value="Unassembled WGS sequence"/>
</dbReference>
<organism evidence="1 2">
    <name type="scientific">Brassica cretica</name>
    <name type="common">Mustard</name>
    <dbReference type="NCBI Taxonomy" id="69181"/>
    <lineage>
        <taxon>Eukaryota</taxon>
        <taxon>Viridiplantae</taxon>
        <taxon>Streptophyta</taxon>
        <taxon>Embryophyta</taxon>
        <taxon>Tracheophyta</taxon>
        <taxon>Spermatophyta</taxon>
        <taxon>Magnoliopsida</taxon>
        <taxon>eudicotyledons</taxon>
        <taxon>Gunneridae</taxon>
        <taxon>Pentapetalae</taxon>
        <taxon>rosids</taxon>
        <taxon>malvids</taxon>
        <taxon>Brassicales</taxon>
        <taxon>Brassicaceae</taxon>
        <taxon>Brassiceae</taxon>
        <taxon>Brassica</taxon>
    </lineage>
</organism>
<reference evidence="1" key="1">
    <citation type="submission" date="2019-12" db="EMBL/GenBank/DDBJ databases">
        <title>Genome sequencing and annotation of Brassica cretica.</title>
        <authorList>
            <person name="Studholme D.J."/>
            <person name="Sarris P.F."/>
        </authorList>
    </citation>
    <scope>NUCLEOTIDE SEQUENCE</scope>
    <source>
        <strain evidence="1">PFS-001/15</strain>
        <tissue evidence="1">Leaf</tissue>
    </source>
</reference>
<dbReference type="AlphaFoldDB" id="A0A8S9GBD4"/>
<name>A0A8S9GBD4_BRACR</name>